<evidence type="ECO:0000256" key="3">
    <source>
        <dbReference type="ARBA" id="ARBA00023163"/>
    </source>
</evidence>
<keyword evidence="1" id="KW-0805">Transcription regulation</keyword>
<sequence>MEPSGKLEWRERHAETRHRASVQRISWSWFSAELLRFPQTELEFRVRGDAAFLALHDSVRSAGETTIIGGSPSTRTDLRDRLTFVPVGSSVQGWHRVNGGVASVFGVHLTPAKSVHEADDISQIPPSLYFENDNLKATLKKLQGVLDGSGINDHAYAETLGLLLLWELRHAADPKRSSPGQVRGGLTARQLKRVQEFVDARISAEISISDLAGVAGLSHYHFIRAFKDAVGRSPYQYVLSERTRRAKELLLSAPDLSLADVALAAGFGDPSQLNRVFRKFVGVTPTVFRREAGSGLP</sequence>
<evidence type="ECO:0000313" key="6">
    <source>
        <dbReference type="Proteomes" id="UP000449969"/>
    </source>
</evidence>
<dbReference type="InterPro" id="IPR018060">
    <property type="entry name" value="HTH_AraC"/>
</dbReference>
<dbReference type="InterPro" id="IPR018062">
    <property type="entry name" value="HTH_AraC-typ_CS"/>
</dbReference>
<evidence type="ECO:0000256" key="2">
    <source>
        <dbReference type="ARBA" id="ARBA00023125"/>
    </source>
</evidence>
<keyword evidence="3" id="KW-0804">Transcription</keyword>
<feature type="domain" description="HTH araC/xylS-type" evidence="4">
    <location>
        <begin position="192"/>
        <end position="291"/>
    </location>
</feature>
<accession>A0A844TM53</accession>
<name>A0A844TM53_9BRAD</name>
<protein>
    <submittedName>
        <fullName evidence="5">Helix-turn-helix domain-containing protein</fullName>
    </submittedName>
</protein>
<dbReference type="PANTHER" id="PTHR46796">
    <property type="entry name" value="HTH-TYPE TRANSCRIPTIONAL ACTIVATOR RHAS-RELATED"/>
    <property type="match status" value="1"/>
</dbReference>
<dbReference type="Proteomes" id="UP000449969">
    <property type="component" value="Unassembled WGS sequence"/>
</dbReference>
<keyword evidence="6" id="KW-1185">Reference proteome</keyword>
<dbReference type="GO" id="GO:0003700">
    <property type="term" value="F:DNA-binding transcription factor activity"/>
    <property type="evidence" value="ECO:0007669"/>
    <property type="project" value="InterPro"/>
</dbReference>
<gene>
    <name evidence="5" type="ORF">GPL20_36950</name>
</gene>
<organism evidence="5 6">
    <name type="scientific">Bradyrhizobium cajani</name>
    <dbReference type="NCBI Taxonomy" id="1928661"/>
    <lineage>
        <taxon>Bacteria</taxon>
        <taxon>Pseudomonadati</taxon>
        <taxon>Pseudomonadota</taxon>
        <taxon>Alphaproteobacteria</taxon>
        <taxon>Hyphomicrobiales</taxon>
        <taxon>Nitrobacteraceae</taxon>
        <taxon>Bradyrhizobium</taxon>
    </lineage>
</organism>
<dbReference type="InterPro" id="IPR009057">
    <property type="entry name" value="Homeodomain-like_sf"/>
</dbReference>
<evidence type="ECO:0000256" key="1">
    <source>
        <dbReference type="ARBA" id="ARBA00023015"/>
    </source>
</evidence>
<dbReference type="GO" id="GO:0043565">
    <property type="term" value="F:sequence-specific DNA binding"/>
    <property type="evidence" value="ECO:0007669"/>
    <property type="project" value="InterPro"/>
</dbReference>
<reference evidence="5 6" key="1">
    <citation type="submission" date="2019-12" db="EMBL/GenBank/DDBJ databases">
        <title>Draft genome sequences Bradyrhizobium cajani AMBPC1010, Bradyrhizobium pachyrhizi AMBPC1040 and Bradyrhizobium yuanmingense ALSPC3051, three plant growth promoting strains isolated from nodules of Cajanus cajan L. in Dominican Republic.</title>
        <authorList>
            <person name="Flores-Felix J.D."/>
            <person name="Araujo J."/>
            <person name="Diaz-Alcantara C."/>
            <person name="Gonzalez-Andres F."/>
            <person name="Velazquez E."/>
        </authorList>
    </citation>
    <scope>NUCLEOTIDE SEQUENCE [LARGE SCALE GENOMIC DNA]</scope>
    <source>
        <strain evidence="5 6">1010</strain>
    </source>
</reference>
<dbReference type="SUPFAM" id="SSF46689">
    <property type="entry name" value="Homeodomain-like"/>
    <property type="match status" value="2"/>
</dbReference>
<dbReference type="OrthoDB" id="9806208at2"/>
<dbReference type="Gene3D" id="1.10.10.60">
    <property type="entry name" value="Homeodomain-like"/>
    <property type="match status" value="2"/>
</dbReference>
<dbReference type="Pfam" id="PF12833">
    <property type="entry name" value="HTH_18"/>
    <property type="match status" value="1"/>
</dbReference>
<dbReference type="EMBL" id="WQNE01000058">
    <property type="protein sequence ID" value="MVT78555.1"/>
    <property type="molecule type" value="Genomic_DNA"/>
</dbReference>
<proteinExistence type="predicted"/>
<dbReference type="AlphaFoldDB" id="A0A844TM53"/>
<dbReference type="InterPro" id="IPR050204">
    <property type="entry name" value="AraC_XylS_family_regulators"/>
</dbReference>
<dbReference type="PANTHER" id="PTHR46796:SF6">
    <property type="entry name" value="ARAC SUBFAMILY"/>
    <property type="match status" value="1"/>
</dbReference>
<dbReference type="SMART" id="SM00342">
    <property type="entry name" value="HTH_ARAC"/>
    <property type="match status" value="1"/>
</dbReference>
<dbReference type="PROSITE" id="PS00041">
    <property type="entry name" value="HTH_ARAC_FAMILY_1"/>
    <property type="match status" value="1"/>
</dbReference>
<evidence type="ECO:0000313" key="5">
    <source>
        <dbReference type="EMBL" id="MVT78555.1"/>
    </source>
</evidence>
<keyword evidence="2" id="KW-0238">DNA-binding</keyword>
<evidence type="ECO:0000259" key="4">
    <source>
        <dbReference type="PROSITE" id="PS01124"/>
    </source>
</evidence>
<dbReference type="PROSITE" id="PS01124">
    <property type="entry name" value="HTH_ARAC_FAMILY_2"/>
    <property type="match status" value="1"/>
</dbReference>
<comment type="caution">
    <text evidence="5">The sequence shown here is derived from an EMBL/GenBank/DDBJ whole genome shotgun (WGS) entry which is preliminary data.</text>
</comment>